<sequence length="219" mass="24153">MTSFRTSLVLCLVLLAFSQAFTQYFLFIPKLLIENTSCTDVKTVTISPSKYPIAIDKNSCYPIDAHATDNVTRHVVVIIQNAPQTLPSLDNGNYEVELTLHMNDRTYKGTTTLNSGDELATVNVAFNDTSSGSKSYKLGKVTGKIVTNTVQHGHAATAIAITESILIAGVLLAFIIVKIAIPAYRRRRGDSQYDHEQFGNQYDNTPSSILQRNNSYDDN</sequence>
<feature type="chain" id="PRO_5020865084" evidence="3">
    <location>
        <begin position="21"/>
        <end position="219"/>
    </location>
</feature>
<proteinExistence type="predicted"/>
<name>A0A4U8V147_STECR</name>
<feature type="compositionally biased region" description="Polar residues" evidence="1">
    <location>
        <begin position="198"/>
        <end position="219"/>
    </location>
</feature>
<gene>
    <name evidence="4" type="ORF">L596_005644</name>
</gene>
<evidence type="ECO:0000256" key="3">
    <source>
        <dbReference type="SAM" id="SignalP"/>
    </source>
</evidence>
<reference evidence="4 5" key="1">
    <citation type="journal article" date="2015" name="Genome Biol.">
        <title>Comparative genomics of Steinernema reveals deeply conserved gene regulatory networks.</title>
        <authorList>
            <person name="Dillman A.R."/>
            <person name="Macchietto M."/>
            <person name="Porter C.F."/>
            <person name="Rogers A."/>
            <person name="Williams B."/>
            <person name="Antoshechkin I."/>
            <person name="Lee M.M."/>
            <person name="Goodwin Z."/>
            <person name="Lu X."/>
            <person name="Lewis E.E."/>
            <person name="Goodrich-Blair H."/>
            <person name="Stock S.P."/>
            <person name="Adams B.J."/>
            <person name="Sternberg P.W."/>
            <person name="Mortazavi A."/>
        </authorList>
    </citation>
    <scope>NUCLEOTIDE SEQUENCE [LARGE SCALE GENOMIC DNA]</scope>
    <source>
        <strain evidence="4 5">ALL</strain>
    </source>
</reference>
<comment type="caution">
    <text evidence="4">The sequence shown here is derived from an EMBL/GenBank/DDBJ whole genome shotgun (WGS) entry which is preliminary data.</text>
</comment>
<evidence type="ECO:0000313" key="5">
    <source>
        <dbReference type="Proteomes" id="UP000298663"/>
    </source>
</evidence>
<dbReference type="EMBL" id="AZBU02000001">
    <property type="protein sequence ID" value="TMS39055.1"/>
    <property type="molecule type" value="Genomic_DNA"/>
</dbReference>
<evidence type="ECO:0000256" key="1">
    <source>
        <dbReference type="SAM" id="MobiDB-lite"/>
    </source>
</evidence>
<dbReference type="EMBL" id="CM016762">
    <property type="protein sequence ID" value="TMS39055.1"/>
    <property type="molecule type" value="Genomic_DNA"/>
</dbReference>
<feature type="region of interest" description="Disordered" evidence="1">
    <location>
        <begin position="192"/>
        <end position="219"/>
    </location>
</feature>
<accession>A0A4U8V147</accession>
<keyword evidence="3" id="KW-0732">Signal</keyword>
<feature type="signal peptide" evidence="3">
    <location>
        <begin position="1"/>
        <end position="20"/>
    </location>
</feature>
<keyword evidence="2" id="KW-0812">Transmembrane</keyword>
<keyword evidence="2" id="KW-1133">Transmembrane helix</keyword>
<keyword evidence="2" id="KW-0472">Membrane</keyword>
<evidence type="ECO:0000256" key="2">
    <source>
        <dbReference type="SAM" id="Phobius"/>
    </source>
</evidence>
<feature type="transmembrane region" description="Helical" evidence="2">
    <location>
        <begin position="158"/>
        <end position="181"/>
    </location>
</feature>
<organism evidence="4 5">
    <name type="scientific">Steinernema carpocapsae</name>
    <name type="common">Entomopathogenic nematode</name>
    <dbReference type="NCBI Taxonomy" id="34508"/>
    <lineage>
        <taxon>Eukaryota</taxon>
        <taxon>Metazoa</taxon>
        <taxon>Ecdysozoa</taxon>
        <taxon>Nematoda</taxon>
        <taxon>Chromadorea</taxon>
        <taxon>Rhabditida</taxon>
        <taxon>Tylenchina</taxon>
        <taxon>Panagrolaimomorpha</taxon>
        <taxon>Strongyloidoidea</taxon>
        <taxon>Steinernematidae</taxon>
        <taxon>Steinernema</taxon>
    </lineage>
</organism>
<protein>
    <submittedName>
        <fullName evidence="4">Uncharacterized protein</fullName>
    </submittedName>
</protein>
<keyword evidence="5" id="KW-1185">Reference proteome</keyword>
<dbReference type="AlphaFoldDB" id="A0A4U8V147"/>
<reference evidence="4 5" key="2">
    <citation type="journal article" date="2019" name="G3 (Bethesda)">
        <title>Hybrid Assembly of the Genome of the Entomopathogenic Nematode Steinernema carpocapsae Identifies the X-Chromosome.</title>
        <authorList>
            <person name="Serra L."/>
            <person name="Macchietto M."/>
            <person name="Macias-Munoz A."/>
            <person name="McGill C.J."/>
            <person name="Rodriguez I.M."/>
            <person name="Rodriguez B."/>
            <person name="Murad R."/>
            <person name="Mortazavi A."/>
        </authorList>
    </citation>
    <scope>NUCLEOTIDE SEQUENCE [LARGE SCALE GENOMIC DNA]</scope>
    <source>
        <strain evidence="4 5">ALL</strain>
    </source>
</reference>
<dbReference type="Proteomes" id="UP000298663">
    <property type="component" value="Chromosome X"/>
</dbReference>
<evidence type="ECO:0000313" key="4">
    <source>
        <dbReference type="EMBL" id="TMS39055.1"/>
    </source>
</evidence>